<dbReference type="PANTHER" id="PTHR45138">
    <property type="entry name" value="REGULATORY COMPONENTS OF SENSORY TRANSDUCTION SYSTEM"/>
    <property type="match status" value="1"/>
</dbReference>
<evidence type="ECO:0000313" key="6">
    <source>
        <dbReference type="Proteomes" id="UP001476583"/>
    </source>
</evidence>
<evidence type="ECO:0000313" key="5">
    <source>
        <dbReference type="EMBL" id="WXL24258.1"/>
    </source>
</evidence>
<dbReference type="GO" id="GO:0052621">
    <property type="term" value="F:diguanylate cyclase activity"/>
    <property type="evidence" value="ECO:0007669"/>
    <property type="project" value="UniProtKB-EC"/>
</dbReference>
<dbReference type="SUPFAM" id="SSF55073">
    <property type="entry name" value="Nucleotide cyclase"/>
    <property type="match status" value="1"/>
</dbReference>
<dbReference type="SMART" id="SM00267">
    <property type="entry name" value="GGDEF"/>
    <property type="match status" value="1"/>
</dbReference>
<accession>A0ABZ2RE04</accession>
<evidence type="ECO:0000256" key="3">
    <source>
        <dbReference type="SAM" id="Phobius"/>
    </source>
</evidence>
<feature type="transmembrane region" description="Helical" evidence="3">
    <location>
        <begin position="122"/>
        <end position="141"/>
    </location>
</feature>
<feature type="transmembrane region" description="Helical" evidence="3">
    <location>
        <begin position="92"/>
        <end position="110"/>
    </location>
</feature>
<feature type="domain" description="GGDEF" evidence="4">
    <location>
        <begin position="251"/>
        <end position="386"/>
    </location>
</feature>
<dbReference type="Gene3D" id="3.30.70.270">
    <property type="match status" value="1"/>
</dbReference>
<dbReference type="InterPro" id="IPR000160">
    <property type="entry name" value="GGDEF_dom"/>
</dbReference>
<dbReference type="NCBIfam" id="TIGR00254">
    <property type="entry name" value="GGDEF"/>
    <property type="match status" value="1"/>
</dbReference>
<feature type="transmembrane region" description="Helical" evidence="3">
    <location>
        <begin position="153"/>
        <end position="175"/>
    </location>
</feature>
<dbReference type="PANTHER" id="PTHR45138:SF9">
    <property type="entry name" value="DIGUANYLATE CYCLASE DGCM-RELATED"/>
    <property type="match status" value="1"/>
</dbReference>
<dbReference type="InterPro" id="IPR050469">
    <property type="entry name" value="Diguanylate_Cyclase"/>
</dbReference>
<dbReference type="PROSITE" id="PS50887">
    <property type="entry name" value="GGDEF"/>
    <property type="match status" value="1"/>
</dbReference>
<dbReference type="EC" id="2.7.7.65" evidence="1"/>
<dbReference type="InterPro" id="IPR029787">
    <property type="entry name" value="Nucleotide_cyclase"/>
</dbReference>
<evidence type="ECO:0000256" key="1">
    <source>
        <dbReference type="ARBA" id="ARBA00012528"/>
    </source>
</evidence>
<feature type="transmembrane region" description="Helical" evidence="3">
    <location>
        <begin position="6"/>
        <end position="25"/>
    </location>
</feature>
<dbReference type="CDD" id="cd01949">
    <property type="entry name" value="GGDEF"/>
    <property type="match status" value="1"/>
</dbReference>
<comment type="catalytic activity">
    <reaction evidence="2">
        <text>2 GTP = 3',3'-c-di-GMP + 2 diphosphate</text>
        <dbReference type="Rhea" id="RHEA:24898"/>
        <dbReference type="ChEBI" id="CHEBI:33019"/>
        <dbReference type="ChEBI" id="CHEBI:37565"/>
        <dbReference type="ChEBI" id="CHEBI:58805"/>
        <dbReference type="EC" id="2.7.7.65"/>
    </reaction>
</comment>
<keyword evidence="6" id="KW-1185">Reference proteome</keyword>
<dbReference type="Proteomes" id="UP001476583">
    <property type="component" value="Chromosome"/>
</dbReference>
<keyword evidence="3" id="KW-0472">Membrane</keyword>
<protein>
    <recommendedName>
        <fullName evidence="1">diguanylate cyclase</fullName>
        <ecNumber evidence="1">2.7.7.65</ecNumber>
    </recommendedName>
</protein>
<proteinExistence type="predicted"/>
<dbReference type="InterPro" id="IPR043128">
    <property type="entry name" value="Rev_trsase/Diguanyl_cyclase"/>
</dbReference>
<feature type="transmembrane region" description="Helical" evidence="3">
    <location>
        <begin position="37"/>
        <end position="55"/>
    </location>
</feature>
<dbReference type="EMBL" id="CP148074">
    <property type="protein sequence ID" value="WXL24258.1"/>
    <property type="molecule type" value="Genomic_DNA"/>
</dbReference>
<reference evidence="5 6" key="1">
    <citation type="submission" date="2024-03" db="EMBL/GenBank/DDBJ databases">
        <title>Complete genome of BD2.</title>
        <authorList>
            <person name="Cao G."/>
        </authorList>
    </citation>
    <scope>NUCLEOTIDE SEQUENCE [LARGE SCALE GENOMIC DNA]</scope>
    <source>
        <strain evidence="5 6">BD2</strain>
    </source>
</reference>
<name>A0ABZ2RE04_ECTME</name>
<evidence type="ECO:0000256" key="2">
    <source>
        <dbReference type="ARBA" id="ARBA00034247"/>
    </source>
</evidence>
<gene>
    <name evidence="5" type="ORF">WG219_13050</name>
</gene>
<keyword evidence="3" id="KW-1133">Transmembrane helix</keyword>
<feature type="transmembrane region" description="Helical" evidence="3">
    <location>
        <begin position="190"/>
        <end position="212"/>
    </location>
</feature>
<keyword evidence="5" id="KW-0808">Transferase</keyword>
<dbReference type="Pfam" id="PF00990">
    <property type="entry name" value="GGDEF"/>
    <property type="match status" value="1"/>
</dbReference>
<evidence type="ECO:0000259" key="4">
    <source>
        <dbReference type="PROSITE" id="PS50887"/>
    </source>
</evidence>
<feature type="transmembrane region" description="Helical" evidence="3">
    <location>
        <begin position="61"/>
        <end position="80"/>
    </location>
</feature>
<organism evidence="5 6">
    <name type="scientific">Ectopseudomonas mendocina</name>
    <name type="common">Pseudomonas mendocina</name>
    <dbReference type="NCBI Taxonomy" id="300"/>
    <lineage>
        <taxon>Bacteria</taxon>
        <taxon>Pseudomonadati</taxon>
        <taxon>Pseudomonadota</taxon>
        <taxon>Gammaproteobacteria</taxon>
        <taxon>Pseudomonadales</taxon>
        <taxon>Pseudomonadaceae</taxon>
        <taxon>Ectopseudomonas</taxon>
    </lineage>
</organism>
<keyword evidence="3" id="KW-0812">Transmembrane</keyword>
<sequence>MVTTVIISMLCVHLLCFSAMFLLISTRLNGKKFGMEVFALGSLLLGIAYILQVVEGSDREGLVNIINHTMTLCAPVAYCLGGMRFFGYSTPVLRPMLAVAVGYTLLQLVLDQILGPVARHVLLAGVCSMLFFGMTASLVYGRSSFAKDLRAEIVVFALLIGGICILNGIKFFIILDGGLEALNLSSRFQVIFYIYMSFLGTVLPPSLVWLVLRRLTDELRTLATHDPLTRLLNRRGMVDGLESHFRSRTAGKAFVLIVDVDHFKRINDTHGHKTGDQVLVHVANILVSNARKGDLVCRLGGEEFALIALDTDREGALQLAERARAAIEQSQVPGLDPKQPIRCTVTIGVSDPFTSAQALDDSLQQADRALYRGKSEGRNRVEWVRVG</sequence>
<keyword evidence="5" id="KW-0548">Nucleotidyltransferase</keyword>